<keyword evidence="6" id="KW-1185">Reference proteome</keyword>
<protein>
    <submittedName>
        <fullName evidence="5">Hydroxymethylglutaryl-CoA lyase</fullName>
    </submittedName>
</protein>
<evidence type="ECO:0000313" key="6">
    <source>
        <dbReference type="Proteomes" id="UP000036503"/>
    </source>
</evidence>
<dbReference type="InterPro" id="IPR000891">
    <property type="entry name" value="PYR_CT"/>
</dbReference>
<evidence type="ECO:0000256" key="1">
    <source>
        <dbReference type="ARBA" id="ARBA00009405"/>
    </source>
</evidence>
<dbReference type="OrthoDB" id="9784013at2"/>
<dbReference type="PANTHER" id="PTHR42738">
    <property type="entry name" value="HYDROXYMETHYLGLUTARYL-COA LYASE"/>
    <property type="match status" value="1"/>
</dbReference>
<dbReference type="AlphaFoldDB" id="A0A0J6WXF9"/>
<dbReference type="CDD" id="cd07938">
    <property type="entry name" value="DRE_TIM_HMGL"/>
    <property type="match status" value="1"/>
</dbReference>
<name>A0A0J6WXF9_9FIRM</name>
<comment type="caution">
    <text evidence="5">The sequence shown here is derived from an EMBL/GenBank/DDBJ whole genome shotgun (WGS) entry which is preliminary data.</text>
</comment>
<dbReference type="GO" id="GO:0046951">
    <property type="term" value="P:ketone body biosynthetic process"/>
    <property type="evidence" value="ECO:0007669"/>
    <property type="project" value="TreeGrafter"/>
</dbReference>
<dbReference type="PATRIC" id="fig|1122219.3.peg.2840"/>
<dbReference type="InterPro" id="IPR013785">
    <property type="entry name" value="Aldolase_TIM"/>
</dbReference>
<comment type="similarity">
    <text evidence="1">Belongs to the HMG-CoA lyase family.</text>
</comment>
<keyword evidence="3 5" id="KW-0456">Lyase</keyword>
<gene>
    <name evidence="5" type="ORF">AB840_03690</name>
</gene>
<dbReference type="NCBIfam" id="NF004283">
    <property type="entry name" value="PRK05692.1"/>
    <property type="match status" value="1"/>
</dbReference>
<dbReference type="Pfam" id="PF00682">
    <property type="entry name" value="HMGL-like"/>
    <property type="match status" value="1"/>
</dbReference>
<dbReference type="GO" id="GO:0006552">
    <property type="term" value="P:L-leucine catabolic process"/>
    <property type="evidence" value="ECO:0007669"/>
    <property type="project" value="TreeGrafter"/>
</dbReference>
<evidence type="ECO:0000256" key="2">
    <source>
        <dbReference type="ARBA" id="ARBA00022723"/>
    </source>
</evidence>
<dbReference type="PANTHER" id="PTHR42738:SF7">
    <property type="entry name" value="HYDROXYMETHYLGLUTARYL-COA LYASE"/>
    <property type="match status" value="1"/>
</dbReference>
<keyword evidence="2" id="KW-0479">Metal-binding</keyword>
<sequence length="300" mass="32872">MKKVEIYEVGPRDGFQNIKEYIPLETKLEIVDGLVQAGIRHIEVTSFVSPKAIPQLKDSLELSRRCLDQYPDVDFIALIPNLRGAQAAVQAGIKRIAYVVSLSASHNKANINRTHEQSYAALQEIMTAYPQLDIILDLATTFGCPFEGKVPASRVVEFLEEYITLGVKQVCLCDTIGIANPAQVRDSIAALRTAYPQLELQVHIHDTRNMGAACTLAAIEAGVTKIQSTLGGLGGCPFAPGASGNLATEDMIYMLNEMGYDTNINFERILNLAKEEVKRIPAGVYSGHHIHVDATSQCFR</sequence>
<dbReference type="InParanoid" id="A0A0J6WXF9"/>
<evidence type="ECO:0000313" key="5">
    <source>
        <dbReference type="EMBL" id="KMO87314.1"/>
    </source>
</evidence>
<dbReference type="GO" id="GO:0004419">
    <property type="term" value="F:hydroxymethylglutaryl-CoA lyase activity"/>
    <property type="evidence" value="ECO:0007669"/>
    <property type="project" value="TreeGrafter"/>
</dbReference>
<evidence type="ECO:0000256" key="3">
    <source>
        <dbReference type="ARBA" id="ARBA00023239"/>
    </source>
</evidence>
<organism evidence="5 6">
    <name type="scientific">Megasphaera cerevisiae DSM 20462</name>
    <dbReference type="NCBI Taxonomy" id="1122219"/>
    <lineage>
        <taxon>Bacteria</taxon>
        <taxon>Bacillati</taxon>
        <taxon>Bacillota</taxon>
        <taxon>Negativicutes</taxon>
        <taxon>Veillonellales</taxon>
        <taxon>Veillonellaceae</taxon>
        <taxon>Megasphaera</taxon>
    </lineage>
</organism>
<dbReference type="Gene3D" id="3.20.20.70">
    <property type="entry name" value="Aldolase class I"/>
    <property type="match status" value="1"/>
</dbReference>
<dbReference type="SUPFAM" id="SSF51569">
    <property type="entry name" value="Aldolase"/>
    <property type="match status" value="1"/>
</dbReference>
<feature type="domain" description="Pyruvate carboxyltransferase" evidence="4">
    <location>
        <begin position="4"/>
        <end position="270"/>
    </location>
</feature>
<dbReference type="EMBL" id="LEKT01000007">
    <property type="protein sequence ID" value="KMO87314.1"/>
    <property type="molecule type" value="Genomic_DNA"/>
</dbReference>
<dbReference type="PROSITE" id="PS50991">
    <property type="entry name" value="PYR_CT"/>
    <property type="match status" value="1"/>
</dbReference>
<dbReference type="FunCoup" id="A0A0J6WXF9">
    <property type="interactions" value="307"/>
</dbReference>
<accession>A0A0J6WXF9</accession>
<proteinExistence type="inferred from homology"/>
<dbReference type="STRING" id="39029.BSR42_01780"/>
<dbReference type="RefSeq" id="WP_048513472.1">
    <property type="nucleotide sequence ID" value="NZ_FUXD01000005.1"/>
</dbReference>
<dbReference type="GO" id="GO:0046872">
    <property type="term" value="F:metal ion binding"/>
    <property type="evidence" value="ECO:0007669"/>
    <property type="project" value="UniProtKB-KW"/>
</dbReference>
<reference evidence="5 6" key="1">
    <citation type="submission" date="2015-06" db="EMBL/GenBank/DDBJ databases">
        <title>Draft genome sequence of beer spoilage bacterium Megasphaera cerevisiae type strain 20462.</title>
        <authorList>
            <person name="Kutumbaka K."/>
            <person name="Pasmowitz J."/>
            <person name="Mategko J."/>
            <person name="Reyes D."/>
            <person name="Friedrich A."/>
            <person name="Han S."/>
            <person name="Martens-Habbena W."/>
            <person name="Neal-McKinney J."/>
            <person name="Janagama H.K."/>
            <person name="Nadala C."/>
            <person name="Samadpour M."/>
        </authorList>
    </citation>
    <scope>NUCLEOTIDE SEQUENCE [LARGE SCALE GENOMIC DNA]</scope>
    <source>
        <strain evidence="5 6">DSM 20462</strain>
    </source>
</reference>
<dbReference type="InterPro" id="IPR043594">
    <property type="entry name" value="HMGL"/>
</dbReference>
<dbReference type="Proteomes" id="UP000036503">
    <property type="component" value="Unassembled WGS sequence"/>
</dbReference>
<evidence type="ECO:0000259" key="4">
    <source>
        <dbReference type="PROSITE" id="PS50991"/>
    </source>
</evidence>